<reference evidence="2 3" key="1">
    <citation type="submission" date="2018-06" db="EMBL/GenBank/DDBJ databases">
        <title>A transcriptomic atlas of mushroom development highlights an independent origin of complex multicellularity.</title>
        <authorList>
            <consortium name="DOE Joint Genome Institute"/>
            <person name="Krizsan K."/>
            <person name="Almasi E."/>
            <person name="Merenyi Z."/>
            <person name="Sahu N."/>
            <person name="Viragh M."/>
            <person name="Koszo T."/>
            <person name="Mondo S."/>
            <person name="Kiss B."/>
            <person name="Balint B."/>
            <person name="Kues U."/>
            <person name="Barry K."/>
            <person name="Hegedus J.C."/>
            <person name="Henrissat B."/>
            <person name="Johnson J."/>
            <person name="Lipzen A."/>
            <person name="Ohm R."/>
            <person name="Nagy I."/>
            <person name="Pangilinan J."/>
            <person name="Yan J."/>
            <person name="Xiong Y."/>
            <person name="Grigoriev I.V."/>
            <person name="Hibbett D.S."/>
            <person name="Nagy L.G."/>
        </authorList>
    </citation>
    <scope>NUCLEOTIDE SEQUENCE [LARGE SCALE GENOMIC DNA]</scope>
    <source>
        <strain evidence="2 3">SZMC22713</strain>
    </source>
</reference>
<name>A0A4Y7QD30_9AGAM</name>
<dbReference type="VEuPathDB" id="FungiDB:BD410DRAFT_784623"/>
<evidence type="ECO:0000313" key="3">
    <source>
        <dbReference type="Proteomes" id="UP000294933"/>
    </source>
</evidence>
<dbReference type="AlphaFoldDB" id="A0A4Y7QD30"/>
<dbReference type="InterPro" id="IPR017853">
    <property type="entry name" value="GH"/>
</dbReference>
<proteinExistence type="predicted"/>
<dbReference type="InterPro" id="IPR052974">
    <property type="entry name" value="GH79_Enzymes"/>
</dbReference>
<dbReference type="EMBL" id="ML170163">
    <property type="protein sequence ID" value="TDL25597.1"/>
    <property type="molecule type" value="Genomic_DNA"/>
</dbReference>
<dbReference type="PANTHER" id="PTHR36183:SF2">
    <property type="entry name" value="BETA-GLUCURONIDASE C-TERMINAL DOMAIN-CONTAINING PROTEIN"/>
    <property type="match status" value="1"/>
</dbReference>
<feature type="non-terminal residue" evidence="2">
    <location>
        <position position="1"/>
    </location>
</feature>
<dbReference type="Gene3D" id="3.20.20.80">
    <property type="entry name" value="Glycosidases"/>
    <property type="match status" value="1"/>
</dbReference>
<dbReference type="Proteomes" id="UP000294933">
    <property type="component" value="Unassembled WGS sequence"/>
</dbReference>
<dbReference type="Pfam" id="PF16862">
    <property type="entry name" value="Glyco_hydro_79C"/>
    <property type="match status" value="1"/>
</dbReference>
<sequence length="494" mass="52722">MNPSLVSFSIEQDRWTDWVGTTSSNTFFFNTLDNLRRLTGQPPGIRIGANSEDHTNFNPNVQFSQAIFPAFTAQTPYPEASSIVVGNQYYQIASHLPPGTHVTWGVNFGQNNLTAAFLEAQSIKNAFASSAVKNAGITLDFIEIGNEADLYAHANNGARNPSTWSISEYTKEWTNFAKNVSVAAGITSSSHVKFLGGSFGFSGHSSSSFSPQGMFASGILNSPQGQLITTISQHHYSGSFCTGSNGLLQDLMTKATIRSNLTQFSSDIAATHAQGLGYILGETNSYSCHGAPGVSNTAGAGLWTLDYLLFASQIGISQLFFHEGIGFKYNLIQPLTLNHSTLDGHTLNPPLAPHVQPQYYAAVIAGEAIGTSGSTRAVELSIGDARVTGYAFYEGNTLKRVVLVNLRAFLTTDTGGRPFKTITIGFTGSGSKPTTMTLKRLAIGHADDGHGLTWGGQSYETGDARPTGAISVQTLSVNTSFQLSSTEAVMLSFN</sequence>
<dbReference type="GO" id="GO:0016787">
    <property type="term" value="F:hydrolase activity"/>
    <property type="evidence" value="ECO:0007669"/>
    <property type="project" value="UniProtKB-KW"/>
</dbReference>
<keyword evidence="3" id="KW-1185">Reference proteome</keyword>
<feature type="domain" description="Beta-glucuronidase C-terminal" evidence="1">
    <location>
        <begin position="389"/>
        <end position="490"/>
    </location>
</feature>
<organism evidence="2 3">
    <name type="scientific">Rickenella mellea</name>
    <dbReference type="NCBI Taxonomy" id="50990"/>
    <lineage>
        <taxon>Eukaryota</taxon>
        <taxon>Fungi</taxon>
        <taxon>Dikarya</taxon>
        <taxon>Basidiomycota</taxon>
        <taxon>Agaricomycotina</taxon>
        <taxon>Agaricomycetes</taxon>
        <taxon>Hymenochaetales</taxon>
        <taxon>Rickenellaceae</taxon>
        <taxon>Rickenella</taxon>
    </lineage>
</organism>
<dbReference type="InterPro" id="IPR031728">
    <property type="entry name" value="GlcAase_C"/>
</dbReference>
<protein>
    <submittedName>
        <fullName evidence="2">Glycoside hydrolase family 79 protein</fullName>
    </submittedName>
</protein>
<keyword evidence="2" id="KW-0378">Hydrolase</keyword>
<evidence type="ECO:0000313" key="2">
    <source>
        <dbReference type="EMBL" id="TDL25597.1"/>
    </source>
</evidence>
<dbReference type="SUPFAM" id="SSF51445">
    <property type="entry name" value="(Trans)glycosidases"/>
    <property type="match status" value="1"/>
</dbReference>
<accession>A0A4Y7QD30</accession>
<evidence type="ECO:0000259" key="1">
    <source>
        <dbReference type="Pfam" id="PF16862"/>
    </source>
</evidence>
<dbReference type="PANTHER" id="PTHR36183">
    <property type="entry name" value="BETA-GLUCURONIDASE"/>
    <property type="match status" value="1"/>
</dbReference>
<gene>
    <name evidence="2" type="ORF">BD410DRAFT_784623</name>
</gene>
<dbReference type="OrthoDB" id="2796951at2759"/>